<dbReference type="Pfam" id="PF01541">
    <property type="entry name" value="GIY-YIG"/>
    <property type="match status" value="1"/>
</dbReference>
<dbReference type="RefSeq" id="WP_129518958.1">
    <property type="nucleotide sequence ID" value="NZ_SDPN01000001.1"/>
</dbReference>
<gene>
    <name evidence="4" type="ORF">ESP51_00705</name>
</gene>
<comment type="similarity">
    <text evidence="1">Belongs to the UPF0213 family.</text>
</comment>
<dbReference type="InterPro" id="IPR035901">
    <property type="entry name" value="GIY-YIG_endonuc_sf"/>
</dbReference>
<protein>
    <submittedName>
        <fullName evidence="4">GIY-YIG nuclease family protein</fullName>
    </submittedName>
</protein>
<dbReference type="PROSITE" id="PS50164">
    <property type="entry name" value="GIY_YIG"/>
    <property type="match status" value="1"/>
</dbReference>
<accession>A0A4V1QYI3</accession>
<sequence>MYRNHPAHPCLLLNTRPPQPRTASPSPAPVAPAPAGPHSTACRTSAFLECADGSTYVGSTNDLARRLLEHERGEGSVYTKSRRPVKLVYAHEVDRFDTAFALEKQVQGWSRAKRRALIEGRLELLPELARKAPRARVVGQIRGGGFDTPASRATQPPE</sequence>
<proteinExistence type="inferred from homology"/>
<evidence type="ECO:0000313" key="4">
    <source>
        <dbReference type="EMBL" id="RXZ73256.1"/>
    </source>
</evidence>
<dbReference type="Proteomes" id="UP000293865">
    <property type="component" value="Unassembled WGS sequence"/>
</dbReference>
<dbReference type="CDD" id="cd10456">
    <property type="entry name" value="GIY-YIG_UPF0213"/>
    <property type="match status" value="1"/>
</dbReference>
<name>A0A4V1QYI3_9MICO</name>
<dbReference type="InterPro" id="IPR000305">
    <property type="entry name" value="GIY-YIG_endonuc"/>
</dbReference>
<dbReference type="AlphaFoldDB" id="A0A4V1QYI3"/>
<dbReference type="PANTHER" id="PTHR34477">
    <property type="entry name" value="UPF0213 PROTEIN YHBQ"/>
    <property type="match status" value="1"/>
</dbReference>
<evidence type="ECO:0000259" key="3">
    <source>
        <dbReference type="PROSITE" id="PS50164"/>
    </source>
</evidence>
<dbReference type="InterPro" id="IPR050190">
    <property type="entry name" value="UPF0213_domain"/>
</dbReference>
<feature type="domain" description="GIY-YIG" evidence="3">
    <location>
        <begin position="41"/>
        <end position="116"/>
    </location>
</feature>
<comment type="caution">
    <text evidence="4">The sequence shown here is derived from an EMBL/GenBank/DDBJ whole genome shotgun (WGS) entry which is preliminary data.</text>
</comment>
<reference evidence="4 5" key="1">
    <citation type="submission" date="2019-01" db="EMBL/GenBank/DDBJ databases">
        <title>Agromyces.</title>
        <authorList>
            <person name="Li J."/>
        </authorList>
    </citation>
    <scope>NUCLEOTIDE SEQUENCE [LARGE SCALE GENOMIC DNA]</scope>
    <source>
        <strain evidence="4 5">DSM 15934</strain>
    </source>
</reference>
<evidence type="ECO:0000313" key="5">
    <source>
        <dbReference type="Proteomes" id="UP000293865"/>
    </source>
</evidence>
<dbReference type="SUPFAM" id="SSF82771">
    <property type="entry name" value="GIY-YIG endonuclease"/>
    <property type="match status" value="1"/>
</dbReference>
<dbReference type="Gene3D" id="3.40.1440.10">
    <property type="entry name" value="GIY-YIG endonuclease"/>
    <property type="match status" value="1"/>
</dbReference>
<organism evidence="4 5">
    <name type="scientific">Agromyces albus</name>
    <dbReference type="NCBI Taxonomy" id="205332"/>
    <lineage>
        <taxon>Bacteria</taxon>
        <taxon>Bacillati</taxon>
        <taxon>Actinomycetota</taxon>
        <taxon>Actinomycetes</taxon>
        <taxon>Micrococcales</taxon>
        <taxon>Microbacteriaceae</taxon>
        <taxon>Agromyces</taxon>
    </lineage>
</organism>
<dbReference type="PANTHER" id="PTHR34477:SF1">
    <property type="entry name" value="UPF0213 PROTEIN YHBQ"/>
    <property type="match status" value="1"/>
</dbReference>
<keyword evidence="5" id="KW-1185">Reference proteome</keyword>
<feature type="region of interest" description="Disordered" evidence="2">
    <location>
        <begin position="139"/>
        <end position="158"/>
    </location>
</feature>
<evidence type="ECO:0000256" key="2">
    <source>
        <dbReference type="SAM" id="MobiDB-lite"/>
    </source>
</evidence>
<dbReference type="EMBL" id="SDPN01000001">
    <property type="protein sequence ID" value="RXZ73256.1"/>
    <property type="molecule type" value="Genomic_DNA"/>
</dbReference>
<evidence type="ECO:0000256" key="1">
    <source>
        <dbReference type="ARBA" id="ARBA00007435"/>
    </source>
</evidence>
<feature type="region of interest" description="Disordered" evidence="2">
    <location>
        <begin position="1"/>
        <end position="38"/>
    </location>
</feature>
<feature type="compositionally biased region" description="Pro residues" evidence="2">
    <location>
        <begin position="26"/>
        <end position="35"/>
    </location>
</feature>
<dbReference type="OrthoDB" id="9797095at2"/>